<reference evidence="2 3" key="1">
    <citation type="journal article" date="2012" name="J. Bacteriol.">
        <title>Genome sequence of Pectobacterium sp. strain SCC3193.</title>
        <authorList>
            <person name="Koskinen J.P."/>
            <person name="Laine P."/>
            <person name="Niemi O."/>
            <person name="Nykyri J."/>
            <person name="Harjunpaa H."/>
            <person name="Auvinen P."/>
            <person name="Paulin L."/>
            <person name="Pirhonen M."/>
            <person name="Palva T."/>
            <person name="Holm L."/>
        </authorList>
    </citation>
    <scope>NUCLEOTIDE SEQUENCE [LARGE SCALE GENOMIC DNA]</scope>
    <source>
        <strain evidence="2 3">SCC3193</strain>
    </source>
</reference>
<dbReference type="Pfam" id="PF23771">
    <property type="entry name" value="DUF7168"/>
    <property type="match status" value="1"/>
</dbReference>
<gene>
    <name evidence="2" type="ordered locus">W5S_3552</name>
</gene>
<dbReference type="HOGENOM" id="CLU_093461_1_0_6"/>
<dbReference type="STRING" id="1905730.W5S_3552"/>
<proteinExistence type="predicted"/>
<dbReference type="Proteomes" id="UP000008044">
    <property type="component" value="Chromosome"/>
</dbReference>
<feature type="domain" description="DUF7168" evidence="1">
    <location>
        <begin position="62"/>
        <end position="186"/>
    </location>
</feature>
<evidence type="ECO:0000313" key="2">
    <source>
        <dbReference type="EMBL" id="AFI91622.1"/>
    </source>
</evidence>
<protein>
    <recommendedName>
        <fullName evidence="1">DUF7168 domain-containing protein</fullName>
    </recommendedName>
</protein>
<dbReference type="eggNOG" id="ENOG5032SJJ">
    <property type="taxonomic scope" value="Bacteria"/>
</dbReference>
<dbReference type="InterPro" id="IPR055592">
    <property type="entry name" value="DUF7168"/>
</dbReference>
<accession>A0A0H3I8T1</accession>
<dbReference type="AlphaFoldDB" id="A0A0H3I8T1"/>
<sequence length="221" mass="25362">MNNSTRLPKRIRKLMSLVSQNNDLNDITRALRLAQKLILRHSILDQEPEISSIRESICRRVPSDAVSIPGWLNGLAAVVCMATGCSCWFDLYSTANRYRRMCLRRSIHFYGFSGRSDIAAYLFKALSQQLREATERYMKGFPRLKPQLRRVRTDQFREGWVGGVWCALESFTPSEREGQLLKSWLRLRCVKNALSPSSAYHARQDSALNSPDYQYAGDIHG</sequence>
<name>A0A0H3I8T1_PECPM</name>
<evidence type="ECO:0000259" key="1">
    <source>
        <dbReference type="Pfam" id="PF23771"/>
    </source>
</evidence>
<dbReference type="EMBL" id="CP003415">
    <property type="protein sequence ID" value="AFI91622.1"/>
    <property type="molecule type" value="Genomic_DNA"/>
</dbReference>
<organism evidence="2 3">
    <name type="scientific">Pectobacterium parmentieri</name>
    <dbReference type="NCBI Taxonomy" id="1905730"/>
    <lineage>
        <taxon>Bacteria</taxon>
        <taxon>Pseudomonadati</taxon>
        <taxon>Pseudomonadota</taxon>
        <taxon>Gammaproteobacteria</taxon>
        <taxon>Enterobacterales</taxon>
        <taxon>Pectobacteriaceae</taxon>
        <taxon>Pectobacterium</taxon>
    </lineage>
</organism>
<dbReference type="RefSeq" id="WP_014701092.1">
    <property type="nucleotide sequence ID" value="NC_017845.1"/>
</dbReference>
<dbReference type="KEGG" id="pec:W5S_3552"/>
<evidence type="ECO:0000313" key="3">
    <source>
        <dbReference type="Proteomes" id="UP000008044"/>
    </source>
</evidence>
<dbReference type="PATRIC" id="fig|1166016.3.peg.3614"/>